<evidence type="ECO:0000313" key="3">
    <source>
        <dbReference type="EMBL" id="KAG5527689.1"/>
    </source>
</evidence>
<keyword evidence="1" id="KW-0175">Coiled coil</keyword>
<dbReference type="PANTHER" id="PTHR45125">
    <property type="entry name" value="F21J9.4-RELATED"/>
    <property type="match status" value="1"/>
</dbReference>
<dbReference type="PANTHER" id="PTHR45125:SF51">
    <property type="entry name" value="F21J9.4-RELATED"/>
    <property type="match status" value="1"/>
</dbReference>
<evidence type="ECO:0000259" key="2">
    <source>
        <dbReference type="Pfam" id="PF14303"/>
    </source>
</evidence>
<keyword evidence="4" id="KW-1185">Reference proteome</keyword>
<dbReference type="EMBL" id="JACTNZ010000010">
    <property type="protein sequence ID" value="KAG5527689.1"/>
    <property type="molecule type" value="Genomic_DNA"/>
</dbReference>
<proteinExistence type="predicted"/>
<dbReference type="Pfam" id="PF14303">
    <property type="entry name" value="NAM-associated"/>
    <property type="match status" value="1"/>
</dbReference>
<accession>A0AAV6IM75</accession>
<gene>
    <name evidence="3" type="ORF">RHGRI_028580</name>
</gene>
<sequence length="337" mass="39606">MDQRHDGYYTNLMESESDLHEVQFVMESQCLNPNAQVFTQETQFTAEMGSIPKKPPRGGNFTMEEDKLLVSAWLNISMDPIQGKDQKKTAFWLRVKDYFDEHKRSVYNRTSVSLSNRWSTIQQCTNKFCSCYAKVDLLNQSGLTEENKISKAKEMYEQKVGSSFQFDHCWVLLKNQPKWLLDSEKKNQLKRPRIGTASGPSTPDTINLEDNNVAMDNFVDVERPAGRKGEKERSFQEQPMKLMKRKNKDITNSTQFAGALDEIKECKIKLVEKKMEMLTKTCDQEEEKIRIKKEKLEMDKFKEDERVMMMDLNGLSEEQQEFYTYRKMEILEKRRVK</sequence>
<dbReference type="InterPro" id="IPR029466">
    <property type="entry name" value="NAM-associated_C"/>
</dbReference>
<comment type="caution">
    <text evidence="3">The sequence shown here is derived from an EMBL/GenBank/DDBJ whole genome shotgun (WGS) entry which is preliminary data.</text>
</comment>
<protein>
    <recommendedName>
        <fullName evidence="2">No apical meristem-associated C-terminal domain-containing protein</fullName>
    </recommendedName>
</protein>
<evidence type="ECO:0000313" key="4">
    <source>
        <dbReference type="Proteomes" id="UP000823749"/>
    </source>
</evidence>
<dbReference type="AlphaFoldDB" id="A0AAV6IM75"/>
<organism evidence="3 4">
    <name type="scientific">Rhododendron griersonianum</name>
    <dbReference type="NCBI Taxonomy" id="479676"/>
    <lineage>
        <taxon>Eukaryota</taxon>
        <taxon>Viridiplantae</taxon>
        <taxon>Streptophyta</taxon>
        <taxon>Embryophyta</taxon>
        <taxon>Tracheophyta</taxon>
        <taxon>Spermatophyta</taxon>
        <taxon>Magnoliopsida</taxon>
        <taxon>eudicotyledons</taxon>
        <taxon>Gunneridae</taxon>
        <taxon>Pentapetalae</taxon>
        <taxon>asterids</taxon>
        <taxon>Ericales</taxon>
        <taxon>Ericaceae</taxon>
        <taxon>Ericoideae</taxon>
        <taxon>Rhodoreae</taxon>
        <taxon>Rhododendron</taxon>
    </lineage>
</organism>
<name>A0AAV6IM75_9ERIC</name>
<evidence type="ECO:0000256" key="1">
    <source>
        <dbReference type="SAM" id="Coils"/>
    </source>
</evidence>
<dbReference type="Proteomes" id="UP000823749">
    <property type="component" value="Chromosome 10"/>
</dbReference>
<reference evidence="3" key="1">
    <citation type="submission" date="2020-08" db="EMBL/GenBank/DDBJ databases">
        <title>Plant Genome Project.</title>
        <authorList>
            <person name="Zhang R.-G."/>
        </authorList>
    </citation>
    <scope>NUCLEOTIDE SEQUENCE</scope>
    <source>
        <strain evidence="3">WSP0</strain>
        <tissue evidence="3">Leaf</tissue>
    </source>
</reference>
<feature type="coiled-coil region" evidence="1">
    <location>
        <begin position="268"/>
        <end position="304"/>
    </location>
</feature>
<feature type="domain" description="No apical meristem-associated C-terminal" evidence="2">
    <location>
        <begin position="164"/>
        <end position="330"/>
    </location>
</feature>